<evidence type="ECO:0000313" key="3">
    <source>
        <dbReference type="Proteomes" id="UP000625711"/>
    </source>
</evidence>
<accession>A0A834MJ47</accession>
<sequence length="124" mass="14368">MALAGIVPNLKPFLWHPLATNRPPENPRSHLSQRRNKPAIKRNNNYLMPTFLLRILRTTYGHCTDIFRTSVQPTKVKQKVLSGRNPVRSFKTLDNLLRRTQIKCKVIQTDKFSLKSHHRLTSSA</sequence>
<evidence type="ECO:0000256" key="1">
    <source>
        <dbReference type="SAM" id="MobiDB-lite"/>
    </source>
</evidence>
<keyword evidence="3" id="KW-1185">Reference proteome</keyword>
<gene>
    <name evidence="2" type="ORF">GWI33_011728</name>
</gene>
<dbReference type="Proteomes" id="UP000625711">
    <property type="component" value="Unassembled WGS sequence"/>
</dbReference>
<feature type="region of interest" description="Disordered" evidence="1">
    <location>
        <begin position="18"/>
        <end position="39"/>
    </location>
</feature>
<organism evidence="2 3">
    <name type="scientific">Rhynchophorus ferrugineus</name>
    <name type="common">Red palm weevil</name>
    <name type="synonym">Curculio ferrugineus</name>
    <dbReference type="NCBI Taxonomy" id="354439"/>
    <lineage>
        <taxon>Eukaryota</taxon>
        <taxon>Metazoa</taxon>
        <taxon>Ecdysozoa</taxon>
        <taxon>Arthropoda</taxon>
        <taxon>Hexapoda</taxon>
        <taxon>Insecta</taxon>
        <taxon>Pterygota</taxon>
        <taxon>Neoptera</taxon>
        <taxon>Endopterygota</taxon>
        <taxon>Coleoptera</taxon>
        <taxon>Polyphaga</taxon>
        <taxon>Cucujiformia</taxon>
        <taxon>Curculionidae</taxon>
        <taxon>Dryophthorinae</taxon>
        <taxon>Rhynchophorus</taxon>
    </lineage>
</organism>
<evidence type="ECO:0000313" key="2">
    <source>
        <dbReference type="EMBL" id="KAF7285191.1"/>
    </source>
</evidence>
<dbReference type="EMBL" id="JAACXV010000060">
    <property type="protein sequence ID" value="KAF7285191.1"/>
    <property type="molecule type" value="Genomic_DNA"/>
</dbReference>
<comment type="caution">
    <text evidence="2">The sequence shown here is derived from an EMBL/GenBank/DDBJ whole genome shotgun (WGS) entry which is preliminary data.</text>
</comment>
<proteinExistence type="predicted"/>
<protein>
    <submittedName>
        <fullName evidence="2">Uncharacterized protein</fullName>
    </submittedName>
</protein>
<reference evidence="2" key="1">
    <citation type="submission" date="2020-08" db="EMBL/GenBank/DDBJ databases">
        <title>Genome sequencing and assembly of the red palm weevil Rhynchophorus ferrugineus.</title>
        <authorList>
            <person name="Dias G.B."/>
            <person name="Bergman C.M."/>
            <person name="Manee M."/>
        </authorList>
    </citation>
    <scope>NUCLEOTIDE SEQUENCE</scope>
    <source>
        <strain evidence="2">AA-2017</strain>
        <tissue evidence="2">Whole larva</tissue>
    </source>
</reference>
<dbReference type="AlphaFoldDB" id="A0A834MJ47"/>
<name>A0A834MJ47_RHYFE</name>